<dbReference type="EMBL" id="MU004193">
    <property type="protein sequence ID" value="KAF2492681.1"/>
    <property type="molecule type" value="Genomic_DNA"/>
</dbReference>
<keyword evidence="2" id="KW-1185">Reference proteome</keyword>
<evidence type="ECO:0000313" key="2">
    <source>
        <dbReference type="Proteomes" id="UP000799750"/>
    </source>
</evidence>
<gene>
    <name evidence="1" type="ORF">BU16DRAFT_490545</name>
</gene>
<accession>A0A6A6QK75</accession>
<dbReference type="Proteomes" id="UP000799750">
    <property type="component" value="Unassembled WGS sequence"/>
</dbReference>
<organism evidence="1 2">
    <name type="scientific">Lophium mytilinum</name>
    <dbReference type="NCBI Taxonomy" id="390894"/>
    <lineage>
        <taxon>Eukaryota</taxon>
        <taxon>Fungi</taxon>
        <taxon>Dikarya</taxon>
        <taxon>Ascomycota</taxon>
        <taxon>Pezizomycotina</taxon>
        <taxon>Dothideomycetes</taxon>
        <taxon>Pleosporomycetidae</taxon>
        <taxon>Mytilinidiales</taxon>
        <taxon>Mytilinidiaceae</taxon>
        <taxon>Lophium</taxon>
    </lineage>
</organism>
<proteinExistence type="predicted"/>
<reference evidence="1" key="1">
    <citation type="journal article" date="2020" name="Stud. Mycol.">
        <title>101 Dothideomycetes genomes: a test case for predicting lifestyles and emergence of pathogens.</title>
        <authorList>
            <person name="Haridas S."/>
            <person name="Albert R."/>
            <person name="Binder M."/>
            <person name="Bloem J."/>
            <person name="Labutti K."/>
            <person name="Salamov A."/>
            <person name="Andreopoulos B."/>
            <person name="Baker S."/>
            <person name="Barry K."/>
            <person name="Bills G."/>
            <person name="Bluhm B."/>
            <person name="Cannon C."/>
            <person name="Castanera R."/>
            <person name="Culley D."/>
            <person name="Daum C."/>
            <person name="Ezra D."/>
            <person name="Gonzalez J."/>
            <person name="Henrissat B."/>
            <person name="Kuo A."/>
            <person name="Liang C."/>
            <person name="Lipzen A."/>
            <person name="Lutzoni F."/>
            <person name="Magnuson J."/>
            <person name="Mondo S."/>
            <person name="Nolan M."/>
            <person name="Ohm R."/>
            <person name="Pangilinan J."/>
            <person name="Park H.-J."/>
            <person name="Ramirez L."/>
            <person name="Alfaro M."/>
            <person name="Sun H."/>
            <person name="Tritt A."/>
            <person name="Yoshinaga Y."/>
            <person name="Zwiers L.-H."/>
            <person name="Turgeon B."/>
            <person name="Goodwin S."/>
            <person name="Spatafora J."/>
            <person name="Crous P."/>
            <person name="Grigoriev I."/>
        </authorList>
    </citation>
    <scope>NUCLEOTIDE SEQUENCE</scope>
    <source>
        <strain evidence="1">CBS 269.34</strain>
    </source>
</reference>
<name>A0A6A6QK75_9PEZI</name>
<dbReference type="AlphaFoldDB" id="A0A6A6QK75"/>
<dbReference type="OrthoDB" id="2851338at2759"/>
<sequence length="166" mass="18594">MPTGILWVASRIKNPTLTPSHFCTWYENTHIHEVTALSGIPRAARYEAILPSPYPGALSADAPWLTIYEMPDIAFRETAEFRGLDGQSEPAAELLEGVFKKARFDTRFYECVQVHERAGRAEKGPAALIISAALTPAVGKEADFDAWYREEHLRLIGECAGYRRSR</sequence>
<feature type="non-terminal residue" evidence="1">
    <location>
        <position position="166"/>
    </location>
</feature>
<evidence type="ECO:0008006" key="3">
    <source>
        <dbReference type="Google" id="ProtNLM"/>
    </source>
</evidence>
<evidence type="ECO:0000313" key="1">
    <source>
        <dbReference type="EMBL" id="KAF2492681.1"/>
    </source>
</evidence>
<protein>
    <recommendedName>
        <fullName evidence="3">EthD domain-containing protein</fullName>
    </recommendedName>
</protein>